<evidence type="ECO:0000313" key="3">
    <source>
        <dbReference type="Proteomes" id="UP001447516"/>
    </source>
</evidence>
<keyword evidence="3" id="KW-1185">Reference proteome</keyword>
<accession>A0ABV0B0D8</accession>
<keyword evidence="1" id="KW-1133">Transmembrane helix</keyword>
<reference evidence="2 3" key="1">
    <citation type="submission" date="2024-05" db="EMBL/GenBank/DDBJ databases">
        <title>Microbispora sp.ZYX-F-249.</title>
        <authorList>
            <person name="Xie H."/>
        </authorList>
    </citation>
    <scope>NUCLEOTIDE SEQUENCE [LARGE SCALE GENOMIC DNA]</scope>
    <source>
        <strain evidence="2 3">ZYX-F-249</strain>
    </source>
</reference>
<evidence type="ECO:0008006" key="4">
    <source>
        <dbReference type="Google" id="ProtNLM"/>
    </source>
</evidence>
<proteinExistence type="predicted"/>
<gene>
    <name evidence="2" type="ORF">AAH991_38115</name>
</gene>
<feature type="transmembrane region" description="Helical" evidence="1">
    <location>
        <begin position="21"/>
        <end position="41"/>
    </location>
</feature>
<protein>
    <recommendedName>
        <fullName evidence="4">DUF4393 domain-containing protein</fullName>
    </recommendedName>
</protein>
<dbReference type="EMBL" id="JBDJAW010000067">
    <property type="protein sequence ID" value="MEN3540982.1"/>
    <property type="molecule type" value="Genomic_DNA"/>
</dbReference>
<evidence type="ECO:0000313" key="2">
    <source>
        <dbReference type="EMBL" id="MEN3540982.1"/>
    </source>
</evidence>
<dbReference type="RefSeq" id="WP_346230820.1">
    <property type="nucleotide sequence ID" value="NZ_JBDJAW010000067.1"/>
</dbReference>
<comment type="caution">
    <text evidence="2">The sequence shown here is derived from an EMBL/GenBank/DDBJ whole genome shotgun (WGS) entry which is preliminary data.</text>
</comment>
<organism evidence="2 3">
    <name type="scientific">Microbispora maris</name>
    <dbReference type="NCBI Taxonomy" id="3144104"/>
    <lineage>
        <taxon>Bacteria</taxon>
        <taxon>Bacillati</taxon>
        <taxon>Actinomycetota</taxon>
        <taxon>Actinomycetes</taxon>
        <taxon>Streptosporangiales</taxon>
        <taxon>Streptosporangiaceae</taxon>
        <taxon>Microbispora</taxon>
    </lineage>
</organism>
<dbReference type="Proteomes" id="UP001447516">
    <property type="component" value="Unassembled WGS sequence"/>
</dbReference>
<evidence type="ECO:0000256" key="1">
    <source>
        <dbReference type="SAM" id="Phobius"/>
    </source>
</evidence>
<keyword evidence="1" id="KW-0472">Membrane</keyword>
<sequence>MDTHPPKHSKSRELTQTAIEAAINVVPMVGGTIGVLLMQGLNSKLNQRRDQWLTELAEAVEDLQDRVDGFDPESLTENPAFVDAVVTATRIVDRTSQFEKIELLRNAVLNAAMPGAPDLDVQQLYLNLIDELTPTHIRLLTLLNDPVGWFDRRPELVRPQFGLSSNRTALITAALPDLGEKGRETIERFYAGLADGGLVNAPLGGMMTANGAFEPATTDFAESFLAFVRDPR</sequence>
<name>A0ABV0B0D8_9ACTN</name>
<keyword evidence="1" id="KW-0812">Transmembrane</keyword>